<evidence type="ECO:0000256" key="12">
    <source>
        <dbReference type="ARBA" id="ARBA00022958"/>
    </source>
</evidence>
<evidence type="ECO:0000256" key="13">
    <source>
        <dbReference type="ARBA" id="ARBA00022993"/>
    </source>
</evidence>
<evidence type="ECO:0000256" key="3">
    <source>
        <dbReference type="ARBA" id="ARBA00004496"/>
    </source>
</evidence>
<evidence type="ECO:0000256" key="9">
    <source>
        <dbReference type="ARBA" id="ARBA00022741"/>
    </source>
</evidence>
<keyword evidence="11 16" id="KW-0067">ATP-binding</keyword>
<keyword evidence="7 16" id="KW-0963">Cytoplasm</keyword>
<keyword evidence="10 16" id="KW-0418">Kinase</keyword>
<evidence type="ECO:0000256" key="14">
    <source>
        <dbReference type="ARBA" id="ARBA00038036"/>
    </source>
</evidence>
<feature type="binding site" evidence="16">
    <location>
        <begin position="107"/>
        <end position="110"/>
    </location>
    <ligand>
        <name>substrate</name>
    </ligand>
</feature>
<comment type="function">
    <text evidence="16">Catalyzes the phosphorylation of pantothenate (Pan), the first step in CoA biosynthesis.</text>
</comment>
<dbReference type="GO" id="GO:0015937">
    <property type="term" value="P:coenzyme A biosynthetic process"/>
    <property type="evidence" value="ECO:0007669"/>
    <property type="project" value="UniProtKB-UniRule"/>
</dbReference>
<keyword evidence="12 16" id="KW-0630">Potassium</keyword>
<dbReference type="Gene3D" id="3.30.420.40">
    <property type="match status" value="2"/>
</dbReference>
<dbReference type="InterPro" id="IPR043129">
    <property type="entry name" value="ATPase_NBD"/>
</dbReference>
<feature type="binding site" evidence="16">
    <location>
        <position position="129"/>
    </location>
    <ligand>
        <name>K(+)</name>
        <dbReference type="ChEBI" id="CHEBI:29103"/>
    </ligand>
</feature>
<feature type="active site" description="Proton acceptor" evidence="16">
    <location>
        <position position="109"/>
    </location>
</feature>
<keyword evidence="13 16" id="KW-0173">Coenzyme A biosynthesis</keyword>
<comment type="subunit">
    <text evidence="5 16">Homodimer.</text>
</comment>
<evidence type="ECO:0000256" key="1">
    <source>
        <dbReference type="ARBA" id="ARBA00001206"/>
    </source>
</evidence>
<dbReference type="Proteomes" id="UP000262583">
    <property type="component" value="Chromosome"/>
</dbReference>
<dbReference type="GO" id="GO:0005737">
    <property type="term" value="C:cytoplasm"/>
    <property type="evidence" value="ECO:0007669"/>
    <property type="project" value="UniProtKB-SubCell"/>
</dbReference>
<comment type="catalytic activity">
    <reaction evidence="1 16">
        <text>(R)-pantothenate + ATP = (R)-4'-phosphopantothenate + ADP + H(+)</text>
        <dbReference type="Rhea" id="RHEA:16373"/>
        <dbReference type="ChEBI" id="CHEBI:10986"/>
        <dbReference type="ChEBI" id="CHEBI:15378"/>
        <dbReference type="ChEBI" id="CHEBI:29032"/>
        <dbReference type="ChEBI" id="CHEBI:30616"/>
        <dbReference type="ChEBI" id="CHEBI:456216"/>
        <dbReference type="EC" id="2.7.1.33"/>
    </reaction>
</comment>
<comment type="pathway">
    <text evidence="4 16">Cofactor biosynthesis; coenzyme A biosynthesis; CoA from (R)-pantothenate: step 1/5.</text>
</comment>
<dbReference type="GO" id="GO:0046872">
    <property type="term" value="F:metal ion binding"/>
    <property type="evidence" value="ECO:0007669"/>
    <property type="project" value="UniProtKB-KW"/>
</dbReference>
<protein>
    <recommendedName>
        <fullName evidence="15 16">Type III pantothenate kinase</fullName>
        <ecNumber evidence="6 16">2.7.1.33</ecNumber>
    </recommendedName>
    <alternativeName>
        <fullName evidence="16">PanK-III</fullName>
    </alternativeName>
    <alternativeName>
        <fullName evidence="16">Pantothenic acid kinase</fullName>
    </alternativeName>
</protein>
<accession>A0A2Z4Y424</accession>
<comment type="subcellular location">
    <subcellularLocation>
        <location evidence="3 16">Cytoplasm</location>
    </subcellularLocation>
</comment>
<dbReference type="EC" id="2.7.1.33" evidence="6 16"/>
<feature type="binding site" evidence="16">
    <location>
        <position position="184"/>
    </location>
    <ligand>
        <name>substrate</name>
    </ligand>
</feature>
<feature type="binding site" evidence="16">
    <location>
        <begin position="6"/>
        <end position="13"/>
    </location>
    <ligand>
        <name>ATP</name>
        <dbReference type="ChEBI" id="CHEBI:30616"/>
    </ligand>
</feature>
<dbReference type="GO" id="GO:0005524">
    <property type="term" value="F:ATP binding"/>
    <property type="evidence" value="ECO:0007669"/>
    <property type="project" value="UniProtKB-UniRule"/>
</dbReference>
<keyword evidence="16" id="KW-0479">Metal-binding</keyword>
<evidence type="ECO:0000313" key="18">
    <source>
        <dbReference type="Proteomes" id="UP000262583"/>
    </source>
</evidence>
<dbReference type="PANTHER" id="PTHR34265">
    <property type="entry name" value="TYPE III PANTOTHENATE KINASE"/>
    <property type="match status" value="1"/>
</dbReference>
<dbReference type="EMBL" id="CP030759">
    <property type="protein sequence ID" value="AXA35900.1"/>
    <property type="molecule type" value="Genomic_DNA"/>
</dbReference>
<dbReference type="PANTHER" id="PTHR34265:SF1">
    <property type="entry name" value="TYPE III PANTOTHENATE KINASE"/>
    <property type="match status" value="1"/>
</dbReference>
<dbReference type="HAMAP" id="MF_01274">
    <property type="entry name" value="Pantothen_kinase_3"/>
    <property type="match status" value="1"/>
</dbReference>
<dbReference type="KEGG" id="schv:BRCON_1123"/>
<feature type="binding site" evidence="16">
    <location>
        <position position="132"/>
    </location>
    <ligand>
        <name>ATP</name>
        <dbReference type="ChEBI" id="CHEBI:30616"/>
    </ligand>
</feature>
<evidence type="ECO:0000256" key="11">
    <source>
        <dbReference type="ARBA" id="ARBA00022840"/>
    </source>
</evidence>
<dbReference type="UniPathway" id="UPA00241">
    <property type="reaction ID" value="UER00352"/>
</dbReference>
<evidence type="ECO:0000256" key="4">
    <source>
        <dbReference type="ARBA" id="ARBA00005225"/>
    </source>
</evidence>
<dbReference type="AlphaFoldDB" id="A0A2Z4Y424"/>
<dbReference type="Pfam" id="PF03309">
    <property type="entry name" value="Pan_kinase"/>
    <property type="match status" value="1"/>
</dbReference>
<sequence>MLLTVDIGNTNIALGLFDGDSCVRFWRAASDTRRTVDEYAVLLEALLAHSAVDVQCIEGVVIGSVVPVLSDTLNDALQRVFGRVPFHVTYTVPMPVKNRYAKPNEVGVDRLANAVAGVELVGAPTIIVDVGTAITLDVVNKRKEYLGGAILPGLEMSAEALAKRTARLPRVAPHEPHHVIGRTTVESIRSGLLNGLVGSVDYLIERMWEELGYRTAVIATGGLAGLVTHRSRLVKESREDLTLLGLKRIFEFNHTKKILKARRTARNTGRA</sequence>
<evidence type="ECO:0000256" key="8">
    <source>
        <dbReference type="ARBA" id="ARBA00022679"/>
    </source>
</evidence>
<proteinExistence type="inferred from homology"/>
<reference evidence="17 18" key="1">
    <citation type="submission" date="2018-05" db="EMBL/GenBank/DDBJ databases">
        <title>A metagenomic window into the 2 km-deep terrestrial subsurface aquifer revealed taxonomically and functionally diverse microbial community comprising novel uncultured bacterial lineages.</title>
        <authorList>
            <person name="Kadnikov V.V."/>
            <person name="Mardanov A.V."/>
            <person name="Beletsky A.V."/>
            <person name="Banks D."/>
            <person name="Pimenov N.V."/>
            <person name="Frank Y.A."/>
            <person name="Karnachuk O.V."/>
            <person name="Ravin N.V."/>
        </authorList>
    </citation>
    <scope>NUCLEOTIDE SEQUENCE [LARGE SCALE GENOMIC DNA]</scope>
    <source>
        <strain evidence="17">BY</strain>
    </source>
</reference>
<keyword evidence="8 16" id="KW-0808">Transferase</keyword>
<dbReference type="SUPFAM" id="SSF53067">
    <property type="entry name" value="Actin-like ATPase domain"/>
    <property type="match status" value="2"/>
</dbReference>
<evidence type="ECO:0000256" key="16">
    <source>
        <dbReference type="HAMAP-Rule" id="MF_01274"/>
    </source>
</evidence>
<dbReference type="CDD" id="cd24015">
    <property type="entry name" value="ASKHA_NBD_PanK-III"/>
    <property type="match status" value="1"/>
</dbReference>
<evidence type="ECO:0000256" key="7">
    <source>
        <dbReference type="ARBA" id="ARBA00022490"/>
    </source>
</evidence>
<dbReference type="InterPro" id="IPR004619">
    <property type="entry name" value="Type_III_PanK"/>
</dbReference>
<dbReference type="GO" id="GO:0004594">
    <property type="term" value="F:pantothenate kinase activity"/>
    <property type="evidence" value="ECO:0007669"/>
    <property type="project" value="UniProtKB-UniRule"/>
</dbReference>
<evidence type="ECO:0000256" key="15">
    <source>
        <dbReference type="ARBA" id="ARBA00040883"/>
    </source>
</evidence>
<evidence type="ECO:0000256" key="6">
    <source>
        <dbReference type="ARBA" id="ARBA00012102"/>
    </source>
</evidence>
<dbReference type="NCBIfam" id="TIGR00671">
    <property type="entry name" value="baf"/>
    <property type="match status" value="1"/>
</dbReference>
<keyword evidence="9 16" id="KW-0547">Nucleotide-binding</keyword>
<organism evidence="17 18">
    <name type="scientific">Sumerlaea chitinivorans</name>
    <dbReference type="NCBI Taxonomy" id="2250252"/>
    <lineage>
        <taxon>Bacteria</taxon>
        <taxon>Candidatus Sumerlaeota</taxon>
        <taxon>Candidatus Sumerlaeia</taxon>
        <taxon>Candidatus Sumerlaeales</taxon>
        <taxon>Candidatus Sumerlaeaceae</taxon>
        <taxon>Candidatus Sumerlaea</taxon>
    </lineage>
</organism>
<gene>
    <name evidence="16" type="primary">coaX</name>
    <name evidence="17" type="ORF">BRCON_1123</name>
</gene>
<evidence type="ECO:0000313" key="17">
    <source>
        <dbReference type="EMBL" id="AXA35900.1"/>
    </source>
</evidence>
<comment type="cofactor">
    <cofactor evidence="2">
        <name>K(+)</name>
        <dbReference type="ChEBI" id="CHEBI:29103"/>
    </cofactor>
</comment>
<evidence type="ECO:0000256" key="2">
    <source>
        <dbReference type="ARBA" id="ARBA00001958"/>
    </source>
</evidence>
<feature type="binding site" evidence="16">
    <location>
        <position position="100"/>
    </location>
    <ligand>
        <name>substrate</name>
    </ligand>
</feature>
<comment type="similarity">
    <text evidence="14 16">Belongs to the type III pantothenate kinase family.</text>
</comment>
<evidence type="ECO:0000256" key="5">
    <source>
        <dbReference type="ARBA" id="ARBA00011738"/>
    </source>
</evidence>
<comment type="cofactor">
    <cofactor evidence="16">
        <name>NH4(+)</name>
        <dbReference type="ChEBI" id="CHEBI:28938"/>
    </cofactor>
    <cofactor evidence="16">
        <name>K(+)</name>
        <dbReference type="ChEBI" id="CHEBI:29103"/>
    </cofactor>
    <text evidence="16">A monovalent cation. Ammonium or potassium.</text>
</comment>
<dbReference type="NCBIfam" id="NF009855">
    <property type="entry name" value="PRK13321.1"/>
    <property type="match status" value="1"/>
</dbReference>
<name>A0A2Z4Y424_SUMC1</name>
<evidence type="ECO:0000256" key="10">
    <source>
        <dbReference type="ARBA" id="ARBA00022777"/>
    </source>
</evidence>